<evidence type="ECO:0000313" key="2">
    <source>
        <dbReference type="EMBL" id="KAL3794482.1"/>
    </source>
</evidence>
<evidence type="ECO:0000313" key="3">
    <source>
        <dbReference type="Proteomes" id="UP001516023"/>
    </source>
</evidence>
<dbReference type="Gene3D" id="3.30.1390.10">
    <property type="match status" value="1"/>
</dbReference>
<sequence length="142" mass="16055">MISTPYIFLAMVALCLISATHAFTSSKIGPIRSRPFASLTSSCAYLDGLYYEPSFHLSQRPTAEVWELGLLRDESREHPQEYISKCLVKLVGLSEYDAYLTVRKACQNGVSLIEEFPLEIAEFYHEELMKLGVLCEIVPVEE</sequence>
<dbReference type="SUPFAM" id="SSF54736">
    <property type="entry name" value="ClpS-like"/>
    <property type="match status" value="1"/>
</dbReference>
<protein>
    <recommendedName>
        <fullName evidence="4">Adaptor protein ClpS core domain-containing protein</fullName>
    </recommendedName>
</protein>
<feature type="chain" id="PRO_5044798399" description="Adaptor protein ClpS core domain-containing protein" evidence="1">
    <location>
        <begin position="23"/>
        <end position="142"/>
    </location>
</feature>
<evidence type="ECO:0008006" key="4">
    <source>
        <dbReference type="Google" id="ProtNLM"/>
    </source>
</evidence>
<comment type="caution">
    <text evidence="2">The sequence shown here is derived from an EMBL/GenBank/DDBJ whole genome shotgun (WGS) entry which is preliminary data.</text>
</comment>
<keyword evidence="1" id="KW-0732">Signal</keyword>
<dbReference type="Proteomes" id="UP001516023">
    <property type="component" value="Unassembled WGS sequence"/>
</dbReference>
<proteinExistence type="predicted"/>
<dbReference type="EMBL" id="JABMIG020000080">
    <property type="protein sequence ID" value="KAL3794482.1"/>
    <property type="molecule type" value="Genomic_DNA"/>
</dbReference>
<dbReference type="InterPro" id="IPR014719">
    <property type="entry name" value="Ribosomal_bL12_C/ClpS-like"/>
</dbReference>
<accession>A0ABD3Q3B5</accession>
<feature type="signal peptide" evidence="1">
    <location>
        <begin position="1"/>
        <end position="22"/>
    </location>
</feature>
<organism evidence="2 3">
    <name type="scientific">Cyclotella cryptica</name>
    <dbReference type="NCBI Taxonomy" id="29204"/>
    <lineage>
        <taxon>Eukaryota</taxon>
        <taxon>Sar</taxon>
        <taxon>Stramenopiles</taxon>
        <taxon>Ochrophyta</taxon>
        <taxon>Bacillariophyta</taxon>
        <taxon>Coscinodiscophyceae</taxon>
        <taxon>Thalassiosirophycidae</taxon>
        <taxon>Stephanodiscales</taxon>
        <taxon>Stephanodiscaceae</taxon>
        <taxon>Cyclotella</taxon>
    </lineage>
</organism>
<keyword evidence="3" id="KW-1185">Reference proteome</keyword>
<evidence type="ECO:0000256" key="1">
    <source>
        <dbReference type="SAM" id="SignalP"/>
    </source>
</evidence>
<name>A0ABD3Q3B5_9STRA</name>
<reference evidence="2 3" key="1">
    <citation type="journal article" date="2020" name="G3 (Bethesda)">
        <title>Improved Reference Genome for Cyclotella cryptica CCMP332, a Model for Cell Wall Morphogenesis, Salinity Adaptation, and Lipid Production in Diatoms (Bacillariophyta).</title>
        <authorList>
            <person name="Roberts W.R."/>
            <person name="Downey K.M."/>
            <person name="Ruck E.C."/>
            <person name="Traller J.C."/>
            <person name="Alverson A.J."/>
        </authorList>
    </citation>
    <scope>NUCLEOTIDE SEQUENCE [LARGE SCALE GENOMIC DNA]</scope>
    <source>
        <strain evidence="2 3">CCMP332</strain>
    </source>
</reference>
<gene>
    <name evidence="2" type="ORF">HJC23_013955</name>
</gene>
<dbReference type="AlphaFoldDB" id="A0ABD3Q3B5"/>